<dbReference type="Proteomes" id="UP001610334">
    <property type="component" value="Unassembled WGS sequence"/>
</dbReference>
<feature type="transmembrane region" description="Helical" evidence="6">
    <location>
        <begin position="239"/>
        <end position="259"/>
    </location>
</feature>
<comment type="subcellular location">
    <subcellularLocation>
        <location evidence="1">Membrane</location>
        <topology evidence="1">Multi-pass membrane protein</topology>
    </subcellularLocation>
</comment>
<keyword evidence="2" id="KW-0813">Transport</keyword>
<dbReference type="PANTHER" id="PTHR43791:SF62">
    <property type="entry name" value="MAJOR FACILITATOR SUPERFAMILY (MFS) PROFILE DOMAIN-CONTAINING PROTEIN"/>
    <property type="match status" value="1"/>
</dbReference>
<comment type="caution">
    <text evidence="8">The sequence shown here is derived from an EMBL/GenBank/DDBJ whole genome shotgun (WGS) entry which is preliminary data.</text>
</comment>
<evidence type="ECO:0000256" key="6">
    <source>
        <dbReference type="SAM" id="Phobius"/>
    </source>
</evidence>
<feature type="transmembrane region" description="Helical" evidence="6">
    <location>
        <begin position="330"/>
        <end position="351"/>
    </location>
</feature>
<dbReference type="InterPro" id="IPR020846">
    <property type="entry name" value="MFS_dom"/>
</dbReference>
<keyword evidence="9" id="KW-1185">Reference proteome</keyword>
<feature type="transmembrane region" description="Helical" evidence="6">
    <location>
        <begin position="94"/>
        <end position="117"/>
    </location>
</feature>
<dbReference type="PANTHER" id="PTHR43791">
    <property type="entry name" value="PERMEASE-RELATED"/>
    <property type="match status" value="1"/>
</dbReference>
<evidence type="ECO:0000256" key="3">
    <source>
        <dbReference type="ARBA" id="ARBA00022692"/>
    </source>
</evidence>
<feature type="transmembrane region" description="Helical" evidence="6">
    <location>
        <begin position="163"/>
        <end position="185"/>
    </location>
</feature>
<reference evidence="8 9" key="1">
    <citation type="submission" date="2024-07" db="EMBL/GenBank/DDBJ databases">
        <title>Section-level genome sequencing and comparative genomics of Aspergillus sections Usti and Cavernicolus.</title>
        <authorList>
            <consortium name="Lawrence Berkeley National Laboratory"/>
            <person name="Nybo J.L."/>
            <person name="Vesth T.C."/>
            <person name="Theobald S."/>
            <person name="Frisvad J.C."/>
            <person name="Larsen T.O."/>
            <person name="Kjaerboelling I."/>
            <person name="Rothschild-Mancinelli K."/>
            <person name="Lyhne E.K."/>
            <person name="Kogle M.E."/>
            <person name="Barry K."/>
            <person name="Clum A."/>
            <person name="Na H."/>
            <person name="Ledsgaard L."/>
            <person name="Lin J."/>
            <person name="Lipzen A."/>
            <person name="Kuo A."/>
            <person name="Riley R."/>
            <person name="Mondo S."/>
            <person name="Labutti K."/>
            <person name="Haridas S."/>
            <person name="Pangalinan J."/>
            <person name="Salamov A.A."/>
            <person name="Simmons B.A."/>
            <person name="Magnuson J.K."/>
            <person name="Chen J."/>
            <person name="Drula E."/>
            <person name="Henrissat B."/>
            <person name="Wiebenga A."/>
            <person name="Lubbers R.J."/>
            <person name="Gomes A.C."/>
            <person name="Makela M.R."/>
            <person name="Stajich J."/>
            <person name="Grigoriev I.V."/>
            <person name="Mortensen U.H."/>
            <person name="De Vries R.P."/>
            <person name="Baker S.E."/>
            <person name="Andersen M.R."/>
        </authorList>
    </citation>
    <scope>NUCLEOTIDE SEQUENCE [LARGE SCALE GENOMIC DNA]</scope>
    <source>
        <strain evidence="8 9">CBS 588.65</strain>
    </source>
</reference>
<feature type="transmembrane region" description="Helical" evidence="6">
    <location>
        <begin position="129"/>
        <end position="151"/>
    </location>
</feature>
<accession>A0ABR4HM38</accession>
<name>A0ABR4HM38_9EURO</name>
<gene>
    <name evidence="8" type="ORF">BJX63DRAFT_441599</name>
</gene>
<dbReference type="PROSITE" id="PS50850">
    <property type="entry name" value="MFS"/>
    <property type="match status" value="1"/>
</dbReference>
<dbReference type="InterPro" id="IPR036259">
    <property type="entry name" value="MFS_trans_sf"/>
</dbReference>
<evidence type="ECO:0000313" key="8">
    <source>
        <dbReference type="EMBL" id="KAL2816545.1"/>
    </source>
</evidence>
<organism evidence="8 9">
    <name type="scientific">Aspergillus granulosus</name>
    <dbReference type="NCBI Taxonomy" id="176169"/>
    <lineage>
        <taxon>Eukaryota</taxon>
        <taxon>Fungi</taxon>
        <taxon>Dikarya</taxon>
        <taxon>Ascomycota</taxon>
        <taxon>Pezizomycotina</taxon>
        <taxon>Eurotiomycetes</taxon>
        <taxon>Eurotiomycetidae</taxon>
        <taxon>Eurotiales</taxon>
        <taxon>Aspergillaceae</taxon>
        <taxon>Aspergillus</taxon>
        <taxon>Aspergillus subgen. Nidulantes</taxon>
    </lineage>
</organism>
<feature type="transmembrane region" description="Helical" evidence="6">
    <location>
        <begin position="40"/>
        <end position="57"/>
    </location>
</feature>
<evidence type="ECO:0000259" key="7">
    <source>
        <dbReference type="PROSITE" id="PS50850"/>
    </source>
</evidence>
<feature type="transmembrane region" description="Helical" evidence="6">
    <location>
        <begin position="363"/>
        <end position="384"/>
    </location>
</feature>
<dbReference type="SUPFAM" id="SSF103473">
    <property type="entry name" value="MFS general substrate transporter"/>
    <property type="match status" value="1"/>
</dbReference>
<dbReference type="EMBL" id="JBFXLT010000022">
    <property type="protein sequence ID" value="KAL2816545.1"/>
    <property type="molecule type" value="Genomic_DNA"/>
</dbReference>
<dbReference type="InterPro" id="IPR011701">
    <property type="entry name" value="MFS"/>
</dbReference>
<dbReference type="Pfam" id="PF07690">
    <property type="entry name" value="MFS_1"/>
    <property type="match status" value="1"/>
</dbReference>
<evidence type="ECO:0000256" key="5">
    <source>
        <dbReference type="ARBA" id="ARBA00023136"/>
    </source>
</evidence>
<keyword evidence="5 6" id="KW-0472">Membrane</keyword>
<keyword evidence="3 6" id="KW-0812">Transmembrane</keyword>
<feature type="transmembrane region" description="Helical" evidence="6">
    <location>
        <begin position="271"/>
        <end position="292"/>
    </location>
</feature>
<feature type="transmembrane region" description="Helical" evidence="6">
    <location>
        <begin position="396"/>
        <end position="417"/>
    </location>
</feature>
<evidence type="ECO:0000313" key="9">
    <source>
        <dbReference type="Proteomes" id="UP001610334"/>
    </source>
</evidence>
<feature type="domain" description="Major facilitator superfamily (MFS) profile" evidence="7">
    <location>
        <begin position="3"/>
        <end position="418"/>
    </location>
</feature>
<protein>
    <submittedName>
        <fullName evidence="8">Major facilitator superfamily domain-containing protein</fullName>
    </submittedName>
</protein>
<proteinExistence type="predicted"/>
<feature type="transmembrane region" description="Helical" evidence="6">
    <location>
        <begin position="69"/>
        <end position="88"/>
    </location>
</feature>
<feature type="transmembrane region" description="Helical" evidence="6">
    <location>
        <begin position="304"/>
        <end position="324"/>
    </location>
</feature>
<evidence type="ECO:0000256" key="4">
    <source>
        <dbReference type="ARBA" id="ARBA00022989"/>
    </source>
</evidence>
<evidence type="ECO:0000256" key="1">
    <source>
        <dbReference type="ARBA" id="ARBA00004141"/>
    </source>
</evidence>
<keyword evidence="4 6" id="KW-1133">Transmembrane helix</keyword>
<dbReference type="Gene3D" id="1.20.1250.20">
    <property type="entry name" value="MFS general substrate transporter like domains"/>
    <property type="match status" value="2"/>
</dbReference>
<evidence type="ECO:0000256" key="2">
    <source>
        <dbReference type="ARBA" id="ARBA00022448"/>
    </source>
</evidence>
<sequence>MTLMPIIFVLYMFNYLDRNNISQAKLDSFEEDLGLHGSDYSTAVSIVNVGYILMQLPSNMLITKLRPSLYIPFWACVWSCVSAATAATKSFGGLIALRLVLGVCEAPFFPGVFYLLSCWYTKKELAFRYAILYSGLILATATSGLLAAAIFATLDGRSGLAGWQWLFIIEGAVSLGFGFIAIALLPDLPASTTGSTRWLFNEEERKVAIERMRRDAVSDQEDNTSLWHGLKLAVLDIKVWIFAFIMCSSQSAYGFNYFYPTIVEGFNLGTRTITLACTAPPYIVGALIAYGIAWSSDRCKERGFHIAVPVGIAIIGFIISVATLNIPVRYFASFLYISGIFGANAVVFSWAATTVNTTAQKKACAMAIINITGQLGSVWSPYFFDENQAPRYSRAMVLLLVFAALDAVLTLTMKVRLRHENKKLIARGVEEGIVPTLYML</sequence>